<gene>
    <name evidence="1" type="ORF">VIS19158_15721</name>
</gene>
<evidence type="ECO:0000313" key="2">
    <source>
        <dbReference type="Proteomes" id="UP000004349"/>
    </source>
</evidence>
<reference evidence="1 2" key="1">
    <citation type="journal article" date="2012" name="Int. J. Syst. Evol. Microbiol.">
        <title>Vibrio caribbeanicus sp. nov., isolated from the marine sponge Scleritoderma cyanea.</title>
        <authorList>
            <person name="Hoffmann M."/>
            <person name="Monday S.R."/>
            <person name="Allard M.W."/>
            <person name="Strain E.A."/>
            <person name="Whittaker P."/>
            <person name="Naum M."/>
            <person name="McCarthy P.J."/>
            <person name="Lopez J.V."/>
            <person name="Fischer M."/>
            <person name="Brown E.W."/>
        </authorList>
    </citation>
    <scope>NUCLEOTIDE SEQUENCE [LARGE SCALE GENOMIC DNA]</scope>
    <source>
        <strain evidence="1 2">LMG 19158</strain>
    </source>
</reference>
<dbReference type="EMBL" id="AFWE01000063">
    <property type="protein sequence ID" value="EGU39792.1"/>
    <property type="molecule type" value="Genomic_DNA"/>
</dbReference>
<dbReference type="InterPro" id="IPR021482">
    <property type="entry name" value="DUF3135"/>
</dbReference>
<name>F9RKG3_9VIBR</name>
<dbReference type="Proteomes" id="UP000004349">
    <property type="component" value="Unassembled WGS sequence"/>
</dbReference>
<sequence length="120" mass="13684">MYSSAKRSVQQLPSFDDLVKLVQEDEAAFEQLKREKCQELIDSSSLDMQPRLQAQQSHIDRLVGHCKNPHHVNVVLSQELQKQVVKFQTILQGNSEYEEAKNAANQDMLNVISISRPPPN</sequence>
<dbReference type="RefSeq" id="WP_005593629.1">
    <property type="nucleotide sequence ID" value="NZ_AFWE01000063.1"/>
</dbReference>
<dbReference type="Pfam" id="PF11333">
    <property type="entry name" value="DUF3135"/>
    <property type="match status" value="1"/>
</dbReference>
<evidence type="ECO:0000313" key="1">
    <source>
        <dbReference type="EMBL" id="EGU39792.1"/>
    </source>
</evidence>
<accession>F9RKG3</accession>
<comment type="caution">
    <text evidence="1">The sequence shown here is derived from an EMBL/GenBank/DDBJ whole genome shotgun (WGS) entry which is preliminary data.</text>
</comment>
<dbReference type="eggNOG" id="ENOG5033EY0">
    <property type="taxonomic scope" value="Bacteria"/>
</dbReference>
<proteinExistence type="predicted"/>
<organism evidence="1 2">
    <name type="scientific">Vibrio scophthalmi LMG 19158</name>
    <dbReference type="NCBI Taxonomy" id="870967"/>
    <lineage>
        <taxon>Bacteria</taxon>
        <taxon>Pseudomonadati</taxon>
        <taxon>Pseudomonadota</taxon>
        <taxon>Gammaproteobacteria</taxon>
        <taxon>Vibrionales</taxon>
        <taxon>Vibrionaceae</taxon>
        <taxon>Vibrio</taxon>
    </lineage>
</organism>
<protein>
    <submittedName>
        <fullName evidence="1">Uncharacterized protein</fullName>
    </submittedName>
</protein>
<dbReference type="AlphaFoldDB" id="F9RKG3"/>